<dbReference type="AlphaFoldDB" id="A0AAD0YVL0"/>
<organism evidence="2 3">
    <name type="scientific">Chryseobacterium indologenes</name>
    <name type="common">Flavobacterium indologenes</name>
    <dbReference type="NCBI Taxonomy" id="253"/>
    <lineage>
        <taxon>Bacteria</taxon>
        <taxon>Pseudomonadati</taxon>
        <taxon>Bacteroidota</taxon>
        <taxon>Flavobacteriia</taxon>
        <taxon>Flavobacteriales</taxon>
        <taxon>Weeksellaceae</taxon>
        <taxon>Chryseobacterium group</taxon>
        <taxon>Chryseobacterium</taxon>
    </lineage>
</organism>
<accession>A0AAD0YVL0</accession>
<gene>
    <name evidence="2" type="ORF">EG352_08655</name>
</gene>
<evidence type="ECO:0000313" key="3">
    <source>
        <dbReference type="Proteomes" id="UP000269015"/>
    </source>
</evidence>
<feature type="compositionally biased region" description="Polar residues" evidence="1">
    <location>
        <begin position="62"/>
        <end position="74"/>
    </location>
</feature>
<dbReference type="Proteomes" id="UP000269015">
    <property type="component" value="Chromosome"/>
</dbReference>
<feature type="compositionally biased region" description="Basic and acidic residues" evidence="1">
    <location>
        <begin position="48"/>
        <end position="61"/>
    </location>
</feature>
<evidence type="ECO:0000256" key="1">
    <source>
        <dbReference type="SAM" id="MobiDB-lite"/>
    </source>
</evidence>
<reference evidence="2 3" key="1">
    <citation type="submission" date="2018-11" db="EMBL/GenBank/DDBJ databases">
        <title>Proposal to divide the Flavobacteriaceae and reorganize its genera based on Amino Acid Identity values calculated from whole genome sequences.</title>
        <authorList>
            <person name="Nicholson A.C."/>
            <person name="Gulvik C.A."/>
            <person name="Whitney A.M."/>
            <person name="Humrighouse B.W."/>
            <person name="Bell M."/>
            <person name="Holmes B."/>
            <person name="Steigerwalt A.G."/>
            <person name="Villarma A."/>
            <person name="Sheth M."/>
            <person name="Batra D."/>
            <person name="Pryor J."/>
            <person name="Bernardet J.-F."/>
            <person name="Hugo C."/>
            <person name="Kampfer P."/>
            <person name="Newman J."/>
            <person name="McQuiston J.R."/>
        </authorList>
    </citation>
    <scope>NUCLEOTIDE SEQUENCE [LARGE SCALE GENOMIC DNA]</scope>
    <source>
        <strain evidence="2 3">H5559</strain>
    </source>
</reference>
<feature type="region of interest" description="Disordered" evidence="1">
    <location>
        <begin position="48"/>
        <end position="74"/>
    </location>
</feature>
<protein>
    <submittedName>
        <fullName evidence="2">Uncharacterized protein</fullName>
    </submittedName>
</protein>
<dbReference type="EMBL" id="CP033930">
    <property type="protein sequence ID" value="AZB17838.1"/>
    <property type="molecule type" value="Genomic_DNA"/>
</dbReference>
<sequence length="74" mass="8421">MSILKSSFLLLSKPVSTLDSRETRVYGLNYLSVPQWKNETGIITKTKEGSEQISNEKERMNVESNCSKEFTGNF</sequence>
<name>A0AAD0YVL0_CHRID</name>
<evidence type="ECO:0000313" key="2">
    <source>
        <dbReference type="EMBL" id="AZB17838.1"/>
    </source>
</evidence>
<proteinExistence type="predicted"/>
<dbReference type="RefSeq" id="WP_061084031.1">
    <property type="nucleotide sequence ID" value="NZ_CP033930.1"/>
</dbReference>